<dbReference type="NCBIfam" id="TIGR01167">
    <property type="entry name" value="LPXTG_anchor"/>
    <property type="match status" value="1"/>
</dbReference>
<keyword evidence="2" id="KW-0732">Signal</keyword>
<sequence>MKKNSLTVRSVTFAAIAGLSLGIAAPGSIAVAQDDQPAVVKANIDFSKKGSLTIHKRDLNGEKAIEGTGGTQNAPGKPLSDVKFKIEKVNIDLETADNWAELANLTAAQARAKGIDQGFQAQEGTTDPNGEVKFENLPVGIYVVTETEAPQGVIKGAPFVISVPFTNSTGTEWNYDPVVYPKNTKAEASKEVVDANKQIGEDITYTLKTPTPALTGQQEVKKYVITDDYDQNKVTPKVDGIKLEIAGETIPASHYAIANDGDKITITFSNFEKLTANPSSQVVTTIPATVKAQGEIVNSADVTFNNPNNENEIEDVTIPTNEVFSYYGEVNVVKKDAGEEGKVLEGAKFEVYRSDNATCGDADDVRILDNQEFVTNAEGKLKIEGLHATNIEDNNKIIDKTYCLKETEAPAGYATPQGKAAWSSFKITANPKKEGEKVVAGGTIENASLEIENKKQDTPNLPMTGGMGVGILAAIGAAIVAAGAWFARRGAKN</sequence>
<evidence type="ECO:0000259" key="4">
    <source>
        <dbReference type="Pfam" id="PF17802"/>
    </source>
</evidence>
<dbReference type="HOGENOM" id="CLU_029024_2_0_11"/>
<reference evidence="5 6" key="1">
    <citation type="journal article" date="2008" name="J. Biotechnol.">
        <title>The lifestyle of Corynebacterium urealyticum derived from its complete genome sequence established by pyrosequencing.</title>
        <authorList>
            <person name="Tauch A."/>
            <person name="Trost E."/>
            <person name="Tilker A."/>
            <person name="Ludewig U."/>
            <person name="Schneiker S."/>
            <person name="Goesmann A."/>
            <person name="Arnold W."/>
            <person name="Bekel T."/>
            <person name="Brinkrolf K."/>
            <person name="Brune I."/>
            <person name="Goetker S."/>
            <person name="Kalinowski J."/>
            <person name="Kamp P.-B."/>
            <person name="Lobo F.P."/>
            <person name="Viehoever P."/>
            <person name="Weisshaar B."/>
            <person name="Soriano F."/>
            <person name="Droege M."/>
            <person name="Puehler A."/>
        </authorList>
    </citation>
    <scope>NUCLEOTIDE SEQUENCE [LARGE SCALE GENOMIC DNA]</scope>
    <source>
        <strain evidence="6">ATCC 43042 / DSM 7109</strain>
    </source>
</reference>
<evidence type="ECO:0000259" key="3">
    <source>
        <dbReference type="Pfam" id="PF16555"/>
    </source>
</evidence>
<dbReference type="Pfam" id="PF17802">
    <property type="entry name" value="SpaA"/>
    <property type="match status" value="1"/>
</dbReference>
<dbReference type="KEGG" id="cur:cu1898"/>
<evidence type="ECO:0000313" key="5">
    <source>
        <dbReference type="EMBL" id="CAQ05857.1"/>
    </source>
</evidence>
<keyword evidence="1" id="KW-0472">Membrane</keyword>
<keyword evidence="1" id="KW-1133">Transmembrane helix</keyword>
<gene>
    <name evidence="5" type="primary">spaD</name>
    <name evidence="5" type="ordered locus">cu1898</name>
</gene>
<feature type="transmembrane region" description="Helical" evidence="1">
    <location>
        <begin position="465"/>
        <end position="487"/>
    </location>
</feature>
<dbReference type="Gene3D" id="2.60.40.740">
    <property type="match status" value="1"/>
</dbReference>
<dbReference type="RefSeq" id="WP_012361131.1">
    <property type="nucleotide sequence ID" value="NC_010545.1"/>
</dbReference>
<evidence type="ECO:0000313" key="6">
    <source>
        <dbReference type="Proteomes" id="UP000001727"/>
    </source>
</evidence>
<dbReference type="GeneID" id="60604678"/>
<organism evidence="5 6">
    <name type="scientific">Corynebacterium urealyticum (strain ATCC 43042 / DSM 7109)</name>
    <dbReference type="NCBI Taxonomy" id="504474"/>
    <lineage>
        <taxon>Bacteria</taxon>
        <taxon>Bacillati</taxon>
        <taxon>Actinomycetota</taxon>
        <taxon>Actinomycetes</taxon>
        <taxon>Mycobacteriales</taxon>
        <taxon>Corynebacteriaceae</taxon>
        <taxon>Corynebacterium</taxon>
    </lineage>
</organism>
<evidence type="ECO:0000256" key="2">
    <source>
        <dbReference type="SAM" id="SignalP"/>
    </source>
</evidence>
<dbReference type="STRING" id="504474.cu1898"/>
<dbReference type="EMBL" id="AM942444">
    <property type="protein sequence ID" value="CAQ05857.1"/>
    <property type="molecule type" value="Genomic_DNA"/>
</dbReference>
<dbReference type="GO" id="GO:0005975">
    <property type="term" value="P:carbohydrate metabolic process"/>
    <property type="evidence" value="ECO:0007669"/>
    <property type="project" value="UniProtKB-ARBA"/>
</dbReference>
<dbReference type="NCBIfam" id="NF033902">
    <property type="entry name" value="iso_D2_wall_anc"/>
    <property type="match status" value="1"/>
</dbReference>
<protein>
    <submittedName>
        <fullName evidence="5">Putative surface-anchored protein (Fimbrial subunit)</fullName>
    </submittedName>
</protein>
<dbReference type="Gene3D" id="2.60.40.10">
    <property type="entry name" value="Immunoglobulins"/>
    <property type="match status" value="2"/>
</dbReference>
<proteinExistence type="predicted"/>
<name>B1VIR1_CORU7</name>
<keyword evidence="1" id="KW-0812">Transmembrane</keyword>
<dbReference type="Proteomes" id="UP000001727">
    <property type="component" value="Chromosome"/>
</dbReference>
<dbReference type="InterPro" id="IPR013783">
    <property type="entry name" value="Ig-like_fold"/>
</dbReference>
<dbReference type="InterPro" id="IPR041033">
    <property type="entry name" value="SpaA_PFL_dom_1"/>
</dbReference>
<feature type="signal peptide" evidence="2">
    <location>
        <begin position="1"/>
        <end position="24"/>
    </location>
</feature>
<feature type="domain" description="Gram-positive pilin subunit D1 N-terminal" evidence="3">
    <location>
        <begin position="48"/>
        <end position="184"/>
    </location>
</feature>
<accession>B1VIR1</accession>
<feature type="domain" description="SpaA-like prealbumin fold" evidence="4">
    <location>
        <begin position="329"/>
        <end position="418"/>
    </location>
</feature>
<evidence type="ECO:0000256" key="1">
    <source>
        <dbReference type="SAM" id="Phobius"/>
    </source>
</evidence>
<dbReference type="InterPro" id="IPR032364">
    <property type="entry name" value="GramPos_pilinD1_N"/>
</dbReference>
<dbReference type="eggNOG" id="COG4932">
    <property type="taxonomic scope" value="Bacteria"/>
</dbReference>
<keyword evidence="6" id="KW-1185">Reference proteome</keyword>
<feature type="chain" id="PRO_5038893322" evidence="2">
    <location>
        <begin position="25"/>
        <end position="493"/>
    </location>
</feature>
<dbReference type="AlphaFoldDB" id="B1VIR1"/>
<dbReference type="InterPro" id="IPR048052">
    <property type="entry name" value="FM1-like"/>
</dbReference>
<dbReference type="Pfam" id="PF16555">
    <property type="entry name" value="GramPos_pilinD1"/>
    <property type="match status" value="1"/>
</dbReference>